<dbReference type="GeneID" id="97181273"/>
<protein>
    <submittedName>
        <fullName evidence="1">Uncharacterized protein</fullName>
    </submittedName>
</protein>
<evidence type="ECO:0000313" key="1">
    <source>
        <dbReference type="EMBL" id="SPZ85360.1"/>
    </source>
</evidence>
<dbReference type="RefSeq" id="WP_146753040.1">
    <property type="nucleotide sequence ID" value="NZ_CP068089.1"/>
</dbReference>
<gene>
    <name evidence="1" type="ORF">NCTC11343_01921</name>
</gene>
<evidence type="ECO:0000313" key="2">
    <source>
        <dbReference type="Proteomes" id="UP000251241"/>
    </source>
</evidence>
<accession>A0A2X2L7X8</accession>
<sequence>MKRKLSFIFLRIIGFSVSTTFVLTAILQANNEAAKRARCYMPFFTELLLSFVTLCIAIGTISIFLNLNKQFRSSRLARALSFVLLPAAISLLFSSFLIQTGGASNIFEMLHMAATIVPVWGLILWQYNRFSHWLATTTYQH</sequence>
<organism evidence="1 2">
    <name type="scientific">Sphingobacterium multivorum</name>
    <dbReference type="NCBI Taxonomy" id="28454"/>
    <lineage>
        <taxon>Bacteria</taxon>
        <taxon>Pseudomonadati</taxon>
        <taxon>Bacteroidota</taxon>
        <taxon>Sphingobacteriia</taxon>
        <taxon>Sphingobacteriales</taxon>
        <taxon>Sphingobacteriaceae</taxon>
        <taxon>Sphingobacterium</taxon>
    </lineage>
</organism>
<reference evidence="1 2" key="1">
    <citation type="submission" date="2018-06" db="EMBL/GenBank/DDBJ databases">
        <authorList>
            <consortium name="Pathogen Informatics"/>
            <person name="Doyle S."/>
        </authorList>
    </citation>
    <scope>NUCLEOTIDE SEQUENCE [LARGE SCALE GENOMIC DNA]</scope>
    <source>
        <strain evidence="1 2">NCTC11343</strain>
    </source>
</reference>
<dbReference type="AlphaFoldDB" id="A0A2X2L7X8"/>
<proteinExistence type="predicted"/>
<name>A0A2X2L7X8_SPHMU</name>
<dbReference type="Proteomes" id="UP000251241">
    <property type="component" value="Unassembled WGS sequence"/>
</dbReference>
<dbReference type="EMBL" id="UAUU01000008">
    <property type="protein sequence ID" value="SPZ85360.1"/>
    <property type="molecule type" value="Genomic_DNA"/>
</dbReference>